<sequence length="86" mass="10070">MKLPQVRNHQQQAQEFTTIGSWRFDELLPGKREGFFSCNGSLTTPPCLEIVRWIILSEPVPISSQQVHYDVVLKEWLSHMHFFKSI</sequence>
<dbReference type="Gene3D" id="3.10.200.10">
    <property type="entry name" value="Alpha carbonic anhydrase"/>
    <property type="match status" value="1"/>
</dbReference>
<dbReference type="SUPFAM" id="SSF51069">
    <property type="entry name" value="Carbonic anhydrase"/>
    <property type="match status" value="1"/>
</dbReference>
<dbReference type="PROSITE" id="PS51144">
    <property type="entry name" value="ALPHA_CA_2"/>
    <property type="match status" value="1"/>
</dbReference>
<dbReference type="EC" id="4.2.1.1" evidence="2"/>
<evidence type="ECO:0000256" key="2">
    <source>
        <dbReference type="ARBA" id="ARBA00012925"/>
    </source>
</evidence>
<comment type="catalytic activity">
    <reaction evidence="6">
        <text>hydrogencarbonate + H(+) = CO2 + H2O</text>
        <dbReference type="Rhea" id="RHEA:10748"/>
        <dbReference type="ChEBI" id="CHEBI:15377"/>
        <dbReference type="ChEBI" id="CHEBI:15378"/>
        <dbReference type="ChEBI" id="CHEBI:16526"/>
        <dbReference type="ChEBI" id="CHEBI:17544"/>
        <dbReference type="EC" id="4.2.1.1"/>
    </reaction>
</comment>
<evidence type="ECO:0000256" key="1">
    <source>
        <dbReference type="ARBA" id="ARBA00010718"/>
    </source>
</evidence>
<evidence type="ECO:0000256" key="3">
    <source>
        <dbReference type="ARBA" id="ARBA00022723"/>
    </source>
</evidence>
<dbReference type="InterPro" id="IPR001148">
    <property type="entry name" value="CA_dom"/>
</dbReference>
<dbReference type="Pfam" id="PF00194">
    <property type="entry name" value="Carb_anhydrase"/>
    <property type="match status" value="1"/>
</dbReference>
<evidence type="ECO:0000256" key="5">
    <source>
        <dbReference type="ARBA" id="ARBA00023239"/>
    </source>
</evidence>
<evidence type="ECO:0000256" key="6">
    <source>
        <dbReference type="ARBA" id="ARBA00048348"/>
    </source>
</evidence>
<reference evidence="9" key="1">
    <citation type="submission" date="2022-11" db="UniProtKB">
        <authorList>
            <consortium name="WormBaseParasite"/>
        </authorList>
    </citation>
    <scope>IDENTIFICATION</scope>
</reference>
<evidence type="ECO:0000313" key="9">
    <source>
        <dbReference type="WBParaSite" id="nRc.2.0.1.t15089-RA"/>
    </source>
</evidence>
<keyword evidence="4" id="KW-0862">Zinc</keyword>
<evidence type="ECO:0000259" key="7">
    <source>
        <dbReference type="PROSITE" id="PS51144"/>
    </source>
</evidence>
<dbReference type="GO" id="GO:0008270">
    <property type="term" value="F:zinc ion binding"/>
    <property type="evidence" value="ECO:0007669"/>
    <property type="project" value="InterPro"/>
</dbReference>
<keyword evidence="3" id="KW-0479">Metal-binding</keyword>
<dbReference type="PANTHER" id="PTHR18952:SF265">
    <property type="entry name" value="CARBONIC ANHYDRASE"/>
    <property type="match status" value="1"/>
</dbReference>
<evidence type="ECO:0000256" key="4">
    <source>
        <dbReference type="ARBA" id="ARBA00022833"/>
    </source>
</evidence>
<dbReference type="AlphaFoldDB" id="A0A915IMJ6"/>
<name>A0A915IMJ6_ROMCU</name>
<organism evidence="8 9">
    <name type="scientific">Romanomermis culicivorax</name>
    <name type="common">Nematode worm</name>
    <dbReference type="NCBI Taxonomy" id="13658"/>
    <lineage>
        <taxon>Eukaryota</taxon>
        <taxon>Metazoa</taxon>
        <taxon>Ecdysozoa</taxon>
        <taxon>Nematoda</taxon>
        <taxon>Enoplea</taxon>
        <taxon>Dorylaimia</taxon>
        <taxon>Mermithida</taxon>
        <taxon>Mermithoidea</taxon>
        <taxon>Mermithidae</taxon>
        <taxon>Romanomermis</taxon>
    </lineage>
</organism>
<dbReference type="PANTHER" id="PTHR18952">
    <property type="entry name" value="CARBONIC ANHYDRASE"/>
    <property type="match status" value="1"/>
</dbReference>
<dbReference type="InterPro" id="IPR023561">
    <property type="entry name" value="Carbonic_anhydrase_a-class"/>
</dbReference>
<keyword evidence="5" id="KW-0456">Lyase</keyword>
<comment type="similarity">
    <text evidence="1">Belongs to the alpha-carbonic anhydrase family.</text>
</comment>
<evidence type="ECO:0000313" key="8">
    <source>
        <dbReference type="Proteomes" id="UP000887565"/>
    </source>
</evidence>
<protein>
    <recommendedName>
        <fullName evidence="2">carbonic anhydrase</fullName>
        <ecNumber evidence="2">4.2.1.1</ecNumber>
    </recommendedName>
</protein>
<dbReference type="GO" id="GO:0004089">
    <property type="term" value="F:carbonate dehydratase activity"/>
    <property type="evidence" value="ECO:0007669"/>
    <property type="project" value="UniProtKB-EC"/>
</dbReference>
<dbReference type="WBParaSite" id="nRc.2.0.1.t15089-RA">
    <property type="protein sequence ID" value="nRc.2.0.1.t15089-RA"/>
    <property type="gene ID" value="nRc.2.0.1.g15089"/>
</dbReference>
<accession>A0A915IMJ6</accession>
<feature type="domain" description="Alpha-carbonic anhydrase" evidence="7">
    <location>
        <begin position="1"/>
        <end position="86"/>
    </location>
</feature>
<dbReference type="InterPro" id="IPR036398">
    <property type="entry name" value="CA_dom_sf"/>
</dbReference>
<proteinExistence type="inferred from homology"/>
<keyword evidence="8" id="KW-1185">Reference proteome</keyword>
<dbReference type="Proteomes" id="UP000887565">
    <property type="component" value="Unplaced"/>
</dbReference>